<evidence type="ECO:0000256" key="7">
    <source>
        <dbReference type="ARBA" id="ARBA00047188"/>
    </source>
</evidence>
<reference evidence="10 11" key="1">
    <citation type="journal article" date="2012" name="Environ. Microbiol.">
        <title>The genome sequence of Desulfatibacillum alkenivorans AK-01: a blueprint for anaerobic alkane oxidation.</title>
        <authorList>
            <person name="Callaghan A.V."/>
            <person name="Morris B.E."/>
            <person name="Pereira I.A."/>
            <person name="McInerney M.J."/>
            <person name="Austin R.N."/>
            <person name="Groves J.T."/>
            <person name="Kukor J.J."/>
            <person name="Suflita J.M."/>
            <person name="Young L.Y."/>
            <person name="Zylstra G.J."/>
            <person name="Wawrik B."/>
        </authorList>
    </citation>
    <scope>NUCLEOTIDE SEQUENCE [LARGE SCALE GENOMIC DNA]</scope>
    <source>
        <strain evidence="10 11">AK-01</strain>
    </source>
</reference>
<gene>
    <name evidence="10" type="ordered locus">Dalk_3666</name>
</gene>
<proteinExistence type="inferred from homology"/>
<dbReference type="GO" id="GO:0003700">
    <property type="term" value="F:DNA-binding transcription factor activity"/>
    <property type="evidence" value="ECO:0007669"/>
    <property type="project" value="InterPro"/>
</dbReference>
<protein>
    <recommendedName>
        <fullName evidence="7">HTH-type transcriptional regulator SarZ</fullName>
    </recommendedName>
    <alternativeName>
        <fullName evidence="8">Staphylococcal accessory regulator Z</fullName>
    </alternativeName>
</protein>
<dbReference type="GO" id="GO:0005737">
    <property type="term" value="C:cytoplasm"/>
    <property type="evidence" value="ECO:0007669"/>
    <property type="project" value="UniProtKB-SubCell"/>
</dbReference>
<dbReference type="HOGENOM" id="CLU_083287_3_2_7"/>
<dbReference type="PROSITE" id="PS50995">
    <property type="entry name" value="HTH_MARR_2"/>
    <property type="match status" value="1"/>
</dbReference>
<evidence type="ECO:0000256" key="3">
    <source>
        <dbReference type="ARBA" id="ARBA00023015"/>
    </source>
</evidence>
<dbReference type="Proteomes" id="UP000000739">
    <property type="component" value="Chromosome"/>
</dbReference>
<evidence type="ECO:0000256" key="6">
    <source>
        <dbReference type="ARBA" id="ARBA00046337"/>
    </source>
</evidence>
<keyword evidence="3" id="KW-0805">Transcription regulation</keyword>
<dbReference type="SMART" id="SM00347">
    <property type="entry name" value="HTH_MARR"/>
    <property type="match status" value="1"/>
</dbReference>
<dbReference type="eggNOG" id="COG1846">
    <property type="taxonomic scope" value="Bacteria"/>
</dbReference>
<comment type="similarity">
    <text evidence="6">Belongs to the SarZ family.</text>
</comment>
<keyword evidence="11" id="KW-1185">Reference proteome</keyword>
<dbReference type="InterPro" id="IPR055166">
    <property type="entry name" value="Transc_reg_Sar_Rot_HTH"/>
</dbReference>
<keyword evidence="2" id="KW-0963">Cytoplasm</keyword>
<dbReference type="Pfam" id="PF22381">
    <property type="entry name" value="Staph_reg_Sar_Rot"/>
    <property type="match status" value="1"/>
</dbReference>
<keyword evidence="5" id="KW-0804">Transcription</keyword>
<sequence length="164" mass="18610">MSNDELLKLDNQLCFLLYACSRGVTRTYRPLLAELDITYPQYLVMLVLWEEDGPSIKSLGRRLYLDSGTLTPLLKRLEASGLIVRKRSSEDERIVKVFLTDKGKAMKERACAIPEALLCQSGLSGEEFVGLKSLLETLLERLRNFEANGKDCRDIMQSFKSEKA</sequence>
<evidence type="ECO:0000313" key="11">
    <source>
        <dbReference type="Proteomes" id="UP000000739"/>
    </source>
</evidence>
<comment type="subcellular location">
    <subcellularLocation>
        <location evidence="1">Cytoplasm</location>
    </subcellularLocation>
</comment>
<organism evidence="10 11">
    <name type="scientific">Desulfatibacillum aliphaticivorans</name>
    <dbReference type="NCBI Taxonomy" id="218208"/>
    <lineage>
        <taxon>Bacteria</taxon>
        <taxon>Pseudomonadati</taxon>
        <taxon>Thermodesulfobacteriota</taxon>
        <taxon>Desulfobacteria</taxon>
        <taxon>Desulfobacterales</taxon>
        <taxon>Desulfatibacillaceae</taxon>
        <taxon>Desulfatibacillum</taxon>
    </lineage>
</organism>
<dbReference type="GO" id="GO:0003677">
    <property type="term" value="F:DNA binding"/>
    <property type="evidence" value="ECO:0007669"/>
    <property type="project" value="UniProtKB-KW"/>
</dbReference>
<dbReference type="PANTHER" id="PTHR42756:SF1">
    <property type="entry name" value="TRANSCRIPTIONAL REPRESSOR OF EMRAB OPERON"/>
    <property type="match status" value="1"/>
</dbReference>
<evidence type="ECO:0000259" key="9">
    <source>
        <dbReference type="PROSITE" id="PS50995"/>
    </source>
</evidence>
<keyword evidence="4" id="KW-0238">DNA-binding</keyword>
<evidence type="ECO:0000256" key="4">
    <source>
        <dbReference type="ARBA" id="ARBA00023125"/>
    </source>
</evidence>
<evidence type="ECO:0000256" key="2">
    <source>
        <dbReference type="ARBA" id="ARBA00022490"/>
    </source>
</evidence>
<dbReference type="EMBL" id="CP001322">
    <property type="protein sequence ID" value="ACL05354.1"/>
    <property type="molecule type" value="Genomic_DNA"/>
</dbReference>
<evidence type="ECO:0000256" key="1">
    <source>
        <dbReference type="ARBA" id="ARBA00004496"/>
    </source>
</evidence>
<dbReference type="RefSeq" id="WP_015948408.1">
    <property type="nucleotide sequence ID" value="NC_011768.1"/>
</dbReference>
<dbReference type="FunFam" id="1.10.10.10:FF:000163">
    <property type="entry name" value="MarR family transcriptional regulator"/>
    <property type="match status" value="1"/>
</dbReference>
<name>B8FGX4_DESAL</name>
<dbReference type="PANTHER" id="PTHR42756">
    <property type="entry name" value="TRANSCRIPTIONAL REGULATOR, MARR"/>
    <property type="match status" value="1"/>
</dbReference>
<dbReference type="InterPro" id="IPR036388">
    <property type="entry name" value="WH-like_DNA-bd_sf"/>
</dbReference>
<feature type="domain" description="HTH marR-type" evidence="9">
    <location>
        <begin position="10"/>
        <end position="140"/>
    </location>
</feature>
<dbReference type="AlphaFoldDB" id="B8FGX4"/>
<evidence type="ECO:0000256" key="8">
    <source>
        <dbReference type="ARBA" id="ARBA00047207"/>
    </source>
</evidence>
<dbReference type="InterPro" id="IPR036390">
    <property type="entry name" value="WH_DNA-bd_sf"/>
</dbReference>
<dbReference type="Gene3D" id="1.10.10.10">
    <property type="entry name" value="Winged helix-like DNA-binding domain superfamily/Winged helix DNA-binding domain"/>
    <property type="match status" value="1"/>
</dbReference>
<dbReference type="SUPFAM" id="SSF46785">
    <property type="entry name" value="Winged helix' DNA-binding domain"/>
    <property type="match status" value="1"/>
</dbReference>
<dbReference type="KEGG" id="dal:Dalk_3666"/>
<evidence type="ECO:0000256" key="5">
    <source>
        <dbReference type="ARBA" id="ARBA00023163"/>
    </source>
</evidence>
<accession>B8FGX4</accession>
<evidence type="ECO:0000313" key="10">
    <source>
        <dbReference type="EMBL" id="ACL05354.1"/>
    </source>
</evidence>
<dbReference type="InterPro" id="IPR000835">
    <property type="entry name" value="HTH_MarR-typ"/>
</dbReference>